<comment type="caution">
    <text evidence="1">The sequence shown here is derived from an EMBL/GenBank/DDBJ whole genome shotgun (WGS) entry which is preliminary data.</text>
</comment>
<organism evidence="1">
    <name type="scientific">bioreactor metagenome</name>
    <dbReference type="NCBI Taxonomy" id="1076179"/>
    <lineage>
        <taxon>unclassified sequences</taxon>
        <taxon>metagenomes</taxon>
        <taxon>ecological metagenomes</taxon>
    </lineage>
</organism>
<dbReference type="AlphaFoldDB" id="A0A645H6M4"/>
<dbReference type="EMBL" id="VSSQ01087786">
    <property type="protein sequence ID" value="MPN34635.1"/>
    <property type="molecule type" value="Genomic_DNA"/>
</dbReference>
<protein>
    <recommendedName>
        <fullName evidence="2">Metallothionein</fullName>
    </recommendedName>
</protein>
<gene>
    <name evidence="1" type="ORF">SDC9_182129</name>
</gene>
<sequence>MSNTDNTQPNPDHKTCNCKNGNCKDSSDYTCKKDSCNCGSGCNCGENCTCNTLSTPISSPPSNGISEVTTKKNTCTLFTLSNIIIIDLDEN</sequence>
<proteinExistence type="predicted"/>
<evidence type="ECO:0008006" key="2">
    <source>
        <dbReference type="Google" id="ProtNLM"/>
    </source>
</evidence>
<name>A0A645H6M4_9ZZZZ</name>
<accession>A0A645H6M4</accession>
<evidence type="ECO:0000313" key="1">
    <source>
        <dbReference type="EMBL" id="MPN34635.1"/>
    </source>
</evidence>
<reference evidence="1" key="1">
    <citation type="submission" date="2019-08" db="EMBL/GenBank/DDBJ databases">
        <authorList>
            <person name="Kucharzyk K."/>
            <person name="Murdoch R.W."/>
            <person name="Higgins S."/>
            <person name="Loffler F."/>
        </authorList>
    </citation>
    <scope>NUCLEOTIDE SEQUENCE</scope>
</reference>